<organism evidence="3 4">
    <name type="scientific">Byssothecium circinans</name>
    <dbReference type="NCBI Taxonomy" id="147558"/>
    <lineage>
        <taxon>Eukaryota</taxon>
        <taxon>Fungi</taxon>
        <taxon>Dikarya</taxon>
        <taxon>Ascomycota</taxon>
        <taxon>Pezizomycotina</taxon>
        <taxon>Dothideomycetes</taxon>
        <taxon>Pleosporomycetidae</taxon>
        <taxon>Pleosporales</taxon>
        <taxon>Massarineae</taxon>
        <taxon>Massarinaceae</taxon>
        <taxon>Byssothecium</taxon>
    </lineage>
</organism>
<sequence length="143" mass="15542">MNQMLKMGMPEAPYYAHDIAYAASKTANVLHAVQLNKLLNKEGIAAFSANPGMALSNTVKKTMERLGKEVADSLGWKKNIDQGAATTLVAALDPKLAENTKETVLLSDCQVWGDEIPGWARDEKAAERLWKLSEEIVEGVAGK</sequence>
<dbReference type="InterPro" id="IPR036291">
    <property type="entry name" value="NAD(P)-bd_dom_sf"/>
</dbReference>
<dbReference type="EMBL" id="ML976987">
    <property type="protein sequence ID" value="KAF1958224.1"/>
    <property type="molecule type" value="Genomic_DNA"/>
</dbReference>
<keyword evidence="2" id="KW-0560">Oxidoreductase</keyword>
<dbReference type="PANTHER" id="PTHR24320">
    <property type="entry name" value="RETINOL DEHYDROGENASE"/>
    <property type="match status" value="1"/>
</dbReference>
<evidence type="ECO:0008006" key="5">
    <source>
        <dbReference type="Google" id="ProtNLM"/>
    </source>
</evidence>
<protein>
    <recommendedName>
        <fullName evidence="5">NAD(P)-binding protein</fullName>
    </recommendedName>
</protein>
<evidence type="ECO:0000256" key="2">
    <source>
        <dbReference type="ARBA" id="ARBA00023002"/>
    </source>
</evidence>
<evidence type="ECO:0000313" key="4">
    <source>
        <dbReference type="Proteomes" id="UP000800035"/>
    </source>
</evidence>
<reference evidence="3" key="1">
    <citation type="journal article" date="2020" name="Stud. Mycol.">
        <title>101 Dothideomycetes genomes: a test case for predicting lifestyles and emergence of pathogens.</title>
        <authorList>
            <person name="Haridas S."/>
            <person name="Albert R."/>
            <person name="Binder M."/>
            <person name="Bloem J."/>
            <person name="Labutti K."/>
            <person name="Salamov A."/>
            <person name="Andreopoulos B."/>
            <person name="Baker S."/>
            <person name="Barry K."/>
            <person name="Bills G."/>
            <person name="Bluhm B."/>
            <person name="Cannon C."/>
            <person name="Castanera R."/>
            <person name="Culley D."/>
            <person name="Daum C."/>
            <person name="Ezra D."/>
            <person name="Gonzalez J."/>
            <person name="Henrissat B."/>
            <person name="Kuo A."/>
            <person name="Liang C."/>
            <person name="Lipzen A."/>
            <person name="Lutzoni F."/>
            <person name="Magnuson J."/>
            <person name="Mondo S."/>
            <person name="Nolan M."/>
            <person name="Ohm R."/>
            <person name="Pangilinan J."/>
            <person name="Park H.-J."/>
            <person name="Ramirez L."/>
            <person name="Alfaro M."/>
            <person name="Sun H."/>
            <person name="Tritt A."/>
            <person name="Yoshinaga Y."/>
            <person name="Zwiers L.-H."/>
            <person name="Turgeon B."/>
            <person name="Goodwin S."/>
            <person name="Spatafora J."/>
            <person name="Crous P."/>
            <person name="Grigoriev I."/>
        </authorList>
    </citation>
    <scope>NUCLEOTIDE SEQUENCE</scope>
    <source>
        <strain evidence="3">CBS 675.92</strain>
    </source>
</reference>
<comment type="similarity">
    <text evidence="1">Belongs to the short-chain dehydrogenases/reductases (SDR) family.</text>
</comment>
<evidence type="ECO:0000313" key="3">
    <source>
        <dbReference type="EMBL" id="KAF1958224.1"/>
    </source>
</evidence>
<accession>A0A6A5U0U1</accession>
<keyword evidence="4" id="KW-1185">Reference proteome</keyword>
<dbReference type="Gene3D" id="3.40.50.720">
    <property type="entry name" value="NAD(P)-binding Rossmann-like Domain"/>
    <property type="match status" value="1"/>
</dbReference>
<proteinExistence type="inferred from homology"/>
<dbReference type="AlphaFoldDB" id="A0A6A5U0U1"/>
<gene>
    <name evidence="3" type="ORF">CC80DRAFT_546461</name>
</gene>
<dbReference type="OrthoDB" id="191139at2759"/>
<evidence type="ECO:0000256" key="1">
    <source>
        <dbReference type="ARBA" id="ARBA00006484"/>
    </source>
</evidence>
<dbReference type="PANTHER" id="PTHR24320:SF283">
    <property type="entry name" value="RETINOL DEHYDROGENASE 11"/>
    <property type="match status" value="1"/>
</dbReference>
<dbReference type="SUPFAM" id="SSF51735">
    <property type="entry name" value="NAD(P)-binding Rossmann-fold domains"/>
    <property type="match status" value="1"/>
</dbReference>
<name>A0A6A5U0U1_9PLEO</name>
<dbReference type="GO" id="GO:0016491">
    <property type="term" value="F:oxidoreductase activity"/>
    <property type="evidence" value="ECO:0007669"/>
    <property type="project" value="UniProtKB-KW"/>
</dbReference>
<dbReference type="Proteomes" id="UP000800035">
    <property type="component" value="Unassembled WGS sequence"/>
</dbReference>